<proteinExistence type="predicted"/>
<reference evidence="1" key="1">
    <citation type="journal article" date="2020" name="Nature">
        <title>Giant virus diversity and host interactions through global metagenomics.</title>
        <authorList>
            <person name="Schulz F."/>
            <person name="Roux S."/>
            <person name="Paez-Espino D."/>
            <person name="Jungbluth S."/>
            <person name="Walsh D.A."/>
            <person name="Denef V.J."/>
            <person name="McMahon K.D."/>
            <person name="Konstantinidis K.T."/>
            <person name="Eloe-Fadrosh E.A."/>
            <person name="Kyrpides N.C."/>
            <person name="Woyke T."/>
        </authorList>
    </citation>
    <scope>NUCLEOTIDE SEQUENCE</scope>
    <source>
        <strain evidence="1">GVMAG-M-3300023179-2</strain>
    </source>
</reference>
<dbReference type="AlphaFoldDB" id="A0A6C0ECB5"/>
<sequence length="205" mass="25004">MSKIYNKIEHSELSENLEISCISKKYNLKFYNFCNNYEFLAFNSKTNLLSIYYNLYLVIKKCRFSFFIGEFEYPDKSIPNDIIKEIKKYKYKYNLYISKKIFYTKIIHFIILNKNKKIFENTYTDDEMIVGKLLSYPYFDHPWNNKFIDFLVSDENGLCNLFSNWYDPKIDNKTKFLNLTSKWIDILEKLNVEVILNFKSNYFYY</sequence>
<accession>A0A6C0ECB5</accession>
<name>A0A6C0ECB5_9ZZZZ</name>
<dbReference type="EMBL" id="MN739802">
    <property type="protein sequence ID" value="QHT26817.1"/>
    <property type="molecule type" value="Genomic_DNA"/>
</dbReference>
<protein>
    <submittedName>
        <fullName evidence="1">Uncharacterized protein</fullName>
    </submittedName>
</protein>
<evidence type="ECO:0000313" key="1">
    <source>
        <dbReference type="EMBL" id="QHT26817.1"/>
    </source>
</evidence>
<organism evidence="1">
    <name type="scientific">viral metagenome</name>
    <dbReference type="NCBI Taxonomy" id="1070528"/>
    <lineage>
        <taxon>unclassified sequences</taxon>
        <taxon>metagenomes</taxon>
        <taxon>organismal metagenomes</taxon>
    </lineage>
</organism>